<evidence type="ECO:0008006" key="4">
    <source>
        <dbReference type="Google" id="ProtNLM"/>
    </source>
</evidence>
<protein>
    <recommendedName>
        <fullName evidence="4">Zn-finger containing protein</fullName>
    </recommendedName>
</protein>
<accession>A0A844FSA4</accession>
<gene>
    <name evidence="2" type="ORF">FYJ79_01900</name>
</gene>
<dbReference type="RefSeq" id="WP_154514280.1">
    <property type="nucleotide sequence ID" value="NZ_VUNM01000002.1"/>
</dbReference>
<dbReference type="EMBL" id="VUNM01000002">
    <property type="protein sequence ID" value="MST88342.1"/>
    <property type="molecule type" value="Genomic_DNA"/>
</dbReference>
<evidence type="ECO:0000313" key="3">
    <source>
        <dbReference type="Proteomes" id="UP000442619"/>
    </source>
</evidence>
<evidence type="ECO:0000313" key="2">
    <source>
        <dbReference type="EMBL" id="MST88342.1"/>
    </source>
</evidence>
<keyword evidence="3" id="KW-1185">Reference proteome</keyword>
<name>A0A844FSA4_9FIRM</name>
<sequence length="130" mass="15535">MRNFLYRLMMGRYGSDRLNKHLLVLSVVLTLCNIFVQSVVIYILVYILLLYVLFRMLSKNINKRYQENQKYEQLIAPLLKRITLFKKSSQDKDHKYFICPNCKQIVRVPKGKGRIDIRCPRCATVFEKRT</sequence>
<organism evidence="2 3">
    <name type="scientific">Sharpea porci</name>
    <dbReference type="NCBI Taxonomy" id="2652286"/>
    <lineage>
        <taxon>Bacteria</taxon>
        <taxon>Bacillati</taxon>
        <taxon>Bacillota</taxon>
        <taxon>Erysipelotrichia</taxon>
        <taxon>Erysipelotrichales</taxon>
        <taxon>Coprobacillaceae</taxon>
        <taxon>Sharpea</taxon>
    </lineage>
</organism>
<feature type="transmembrane region" description="Helical" evidence="1">
    <location>
        <begin position="21"/>
        <end position="54"/>
    </location>
</feature>
<keyword evidence="1" id="KW-1133">Transmembrane helix</keyword>
<comment type="caution">
    <text evidence="2">The sequence shown here is derived from an EMBL/GenBank/DDBJ whole genome shotgun (WGS) entry which is preliminary data.</text>
</comment>
<proteinExistence type="predicted"/>
<reference evidence="2 3" key="1">
    <citation type="submission" date="2019-08" db="EMBL/GenBank/DDBJ databases">
        <title>In-depth cultivation of the pig gut microbiome towards novel bacterial diversity and tailored functional studies.</title>
        <authorList>
            <person name="Wylensek D."/>
            <person name="Hitch T.C.A."/>
            <person name="Clavel T."/>
        </authorList>
    </citation>
    <scope>NUCLEOTIDE SEQUENCE [LARGE SCALE GENOMIC DNA]</scope>
    <source>
        <strain evidence="2 3">CA-Schmier-601-WT-3</strain>
    </source>
</reference>
<dbReference type="AlphaFoldDB" id="A0A844FSA4"/>
<dbReference type="Proteomes" id="UP000442619">
    <property type="component" value="Unassembled WGS sequence"/>
</dbReference>
<evidence type="ECO:0000256" key="1">
    <source>
        <dbReference type="SAM" id="Phobius"/>
    </source>
</evidence>
<keyword evidence="1" id="KW-0812">Transmembrane</keyword>
<keyword evidence="1" id="KW-0472">Membrane</keyword>